<dbReference type="InterPro" id="IPR004875">
    <property type="entry name" value="DDE_SF_endonuclease_dom"/>
</dbReference>
<gene>
    <name evidence="2" type="ORF">ILUMI_11524</name>
</gene>
<accession>A0A8K0D194</accession>
<dbReference type="Pfam" id="PF03184">
    <property type="entry name" value="DDE_1"/>
    <property type="match status" value="1"/>
</dbReference>
<keyword evidence="3" id="KW-1185">Reference proteome</keyword>
<protein>
    <recommendedName>
        <fullName evidence="1">DDE-1 domain-containing protein</fullName>
    </recommendedName>
</protein>
<reference evidence="2" key="1">
    <citation type="submission" date="2019-08" db="EMBL/GenBank/DDBJ databases">
        <title>The genome of the North American firefly Photinus pyralis.</title>
        <authorList>
            <consortium name="Photinus pyralis genome working group"/>
            <person name="Fallon T.R."/>
            <person name="Sander Lower S.E."/>
            <person name="Weng J.-K."/>
        </authorList>
    </citation>
    <scope>NUCLEOTIDE SEQUENCE</scope>
    <source>
        <strain evidence="2">TRF0915ILg1</strain>
        <tissue evidence="2">Whole body</tissue>
    </source>
</reference>
<evidence type="ECO:0000313" key="3">
    <source>
        <dbReference type="Proteomes" id="UP000801492"/>
    </source>
</evidence>
<dbReference type="OrthoDB" id="8193167at2759"/>
<proteinExistence type="predicted"/>
<evidence type="ECO:0000313" key="2">
    <source>
        <dbReference type="EMBL" id="KAF2894648.1"/>
    </source>
</evidence>
<dbReference type="Proteomes" id="UP000801492">
    <property type="component" value="Unassembled WGS sequence"/>
</dbReference>
<comment type="caution">
    <text evidence="2">The sequence shown here is derived from an EMBL/GenBank/DDBJ whole genome shotgun (WGS) entry which is preliminary data.</text>
</comment>
<dbReference type="GO" id="GO:0003676">
    <property type="term" value="F:nucleic acid binding"/>
    <property type="evidence" value="ECO:0007669"/>
    <property type="project" value="InterPro"/>
</dbReference>
<name>A0A8K0D194_IGNLU</name>
<evidence type="ECO:0000259" key="1">
    <source>
        <dbReference type="Pfam" id="PF03184"/>
    </source>
</evidence>
<organism evidence="2 3">
    <name type="scientific">Ignelater luminosus</name>
    <name type="common">Cucubano</name>
    <name type="synonym">Pyrophorus luminosus</name>
    <dbReference type="NCBI Taxonomy" id="2038154"/>
    <lineage>
        <taxon>Eukaryota</taxon>
        <taxon>Metazoa</taxon>
        <taxon>Ecdysozoa</taxon>
        <taxon>Arthropoda</taxon>
        <taxon>Hexapoda</taxon>
        <taxon>Insecta</taxon>
        <taxon>Pterygota</taxon>
        <taxon>Neoptera</taxon>
        <taxon>Endopterygota</taxon>
        <taxon>Coleoptera</taxon>
        <taxon>Polyphaga</taxon>
        <taxon>Elateriformia</taxon>
        <taxon>Elateroidea</taxon>
        <taxon>Elateridae</taxon>
        <taxon>Agrypninae</taxon>
        <taxon>Pyrophorini</taxon>
        <taxon>Ignelater</taxon>
    </lineage>
</organism>
<dbReference type="EMBL" id="VTPC01006801">
    <property type="protein sequence ID" value="KAF2894648.1"/>
    <property type="molecule type" value="Genomic_DNA"/>
</dbReference>
<dbReference type="AlphaFoldDB" id="A0A8K0D194"/>
<feature type="domain" description="DDE-1" evidence="1">
    <location>
        <begin position="142"/>
        <end position="216"/>
    </location>
</feature>
<sequence>MDKILVDSADHLYYLHKNKKLFLLLHLDCGFPFTSQARRKFIQDYLNRKGIVIRDFNENLPEIDWLHFRKRNKELSIRLAENTKRCKTALSEEHVNNFFDEFDATVKDVPSTNIVNYDGTNLPDDPGKEKIRRTMDTPKGSVSAMFAAVADGTLLPQYVVYKATNLYPEWIEGRPPGCQYNRSKSKWFDAVIFEDWFFKIILPYFKNKPGPKLLVII</sequence>